<evidence type="ECO:0000256" key="4">
    <source>
        <dbReference type="ARBA" id="ARBA00022741"/>
    </source>
</evidence>
<dbReference type="AlphaFoldDB" id="A0A645FX37"/>
<dbReference type="GO" id="GO:0004748">
    <property type="term" value="F:ribonucleoside-diphosphate reductase activity, thioredoxin disulfide as acceptor"/>
    <property type="evidence" value="ECO:0007669"/>
    <property type="project" value="UniProtKB-EC"/>
</dbReference>
<dbReference type="EC" id="1.17.4.1" evidence="2"/>
<gene>
    <name evidence="7" type="ORF">SDC9_165796</name>
</gene>
<dbReference type="EMBL" id="VSSQ01065762">
    <property type="protein sequence ID" value="MPN18436.1"/>
    <property type="molecule type" value="Genomic_DNA"/>
</dbReference>
<evidence type="ECO:0000259" key="6">
    <source>
        <dbReference type="Pfam" id="PF12637"/>
    </source>
</evidence>
<dbReference type="InterPro" id="IPR024434">
    <property type="entry name" value="TSCPD_dom"/>
</dbReference>
<protein>
    <recommendedName>
        <fullName evidence="2">ribonucleoside-diphosphate reductase</fullName>
        <ecNumber evidence="2">1.17.4.1</ecNumber>
    </recommendedName>
</protein>
<keyword evidence="4" id="KW-0547">Nucleotide-binding</keyword>
<evidence type="ECO:0000256" key="1">
    <source>
        <dbReference type="ARBA" id="ARBA00007405"/>
    </source>
</evidence>
<comment type="caution">
    <text evidence="7">The sequence shown here is derived from an EMBL/GenBank/DDBJ whole genome shotgun (WGS) entry which is preliminary data.</text>
</comment>
<evidence type="ECO:0000313" key="7">
    <source>
        <dbReference type="EMBL" id="MPN18436.1"/>
    </source>
</evidence>
<feature type="domain" description="TSCPD" evidence="6">
    <location>
        <begin position="30"/>
        <end position="103"/>
    </location>
</feature>
<dbReference type="GO" id="GO:0071897">
    <property type="term" value="P:DNA biosynthetic process"/>
    <property type="evidence" value="ECO:0007669"/>
    <property type="project" value="UniProtKB-KW"/>
</dbReference>
<comment type="similarity">
    <text evidence="1">Belongs to the ribonucleoside diphosphate reductase class-2 family.</text>
</comment>
<proteinExistence type="inferred from homology"/>
<dbReference type="InterPro" id="IPR023806">
    <property type="entry name" value="CHP03905"/>
</dbReference>
<accession>A0A645FX37</accession>
<keyword evidence="3" id="KW-0237">DNA synthesis</keyword>
<dbReference type="NCBIfam" id="TIGR03905">
    <property type="entry name" value="TIGR03905_4_Cys"/>
    <property type="match status" value="1"/>
</dbReference>
<reference evidence="7" key="1">
    <citation type="submission" date="2019-08" db="EMBL/GenBank/DDBJ databases">
        <authorList>
            <person name="Kucharzyk K."/>
            <person name="Murdoch R.W."/>
            <person name="Higgins S."/>
            <person name="Loffler F."/>
        </authorList>
    </citation>
    <scope>NUCLEOTIDE SEQUENCE</scope>
</reference>
<sequence length="112" mass="12156">MGPKNLPNGNATLYCLSTDYPNPGIAIMKYQYRPRGTCSQEIDFELDGERIVSVEFFGGCPGNLTAIGKLVRGMTVDDVIARLKGIRCGGKPTSCPDQLALALLAVHRRDVK</sequence>
<evidence type="ECO:0000256" key="5">
    <source>
        <dbReference type="ARBA" id="ARBA00047754"/>
    </source>
</evidence>
<name>A0A645FX37_9ZZZZ</name>
<evidence type="ECO:0000256" key="2">
    <source>
        <dbReference type="ARBA" id="ARBA00012274"/>
    </source>
</evidence>
<organism evidence="7">
    <name type="scientific">bioreactor metagenome</name>
    <dbReference type="NCBI Taxonomy" id="1076179"/>
    <lineage>
        <taxon>unclassified sequences</taxon>
        <taxon>metagenomes</taxon>
        <taxon>ecological metagenomes</taxon>
    </lineage>
</organism>
<evidence type="ECO:0000256" key="3">
    <source>
        <dbReference type="ARBA" id="ARBA00022634"/>
    </source>
</evidence>
<dbReference type="GO" id="GO:0000166">
    <property type="term" value="F:nucleotide binding"/>
    <property type="evidence" value="ECO:0007669"/>
    <property type="project" value="UniProtKB-KW"/>
</dbReference>
<comment type="catalytic activity">
    <reaction evidence="5">
        <text>a 2'-deoxyribonucleoside 5'-diphosphate + [thioredoxin]-disulfide + H2O = a ribonucleoside 5'-diphosphate + [thioredoxin]-dithiol</text>
        <dbReference type="Rhea" id="RHEA:23252"/>
        <dbReference type="Rhea" id="RHEA-COMP:10698"/>
        <dbReference type="Rhea" id="RHEA-COMP:10700"/>
        <dbReference type="ChEBI" id="CHEBI:15377"/>
        <dbReference type="ChEBI" id="CHEBI:29950"/>
        <dbReference type="ChEBI" id="CHEBI:50058"/>
        <dbReference type="ChEBI" id="CHEBI:57930"/>
        <dbReference type="ChEBI" id="CHEBI:73316"/>
        <dbReference type="EC" id="1.17.4.1"/>
    </reaction>
</comment>
<dbReference type="Pfam" id="PF12637">
    <property type="entry name" value="TSCPD"/>
    <property type="match status" value="1"/>
</dbReference>